<protein>
    <recommendedName>
        <fullName evidence="2">Glycine zipper 2TM domain-containing protein</fullName>
    </recommendedName>
</protein>
<sequence>MKFHIHCLLSILALSFLTSCASSLSPNVYTTTSAGQVHRVVRGVVRSSRVVKVTGDSELGVGGIAGGALGAIAGSEIGGGRGSLASGIGGALLGGLAGNQIQKGLSTQTGVEYVVKLRNNSLISVVQASMPTFNHGQHVLVQYGAGGRPRIIADPDY</sequence>
<dbReference type="STRING" id="1225476.A1D18_04580"/>
<feature type="domain" description="Glycine zipper 2TM" evidence="2">
    <location>
        <begin position="62"/>
        <end position="102"/>
    </location>
</feature>
<comment type="caution">
    <text evidence="3">The sequence shown here is derived from an EMBL/GenBank/DDBJ whole genome shotgun (WGS) entry which is preliminary data.</text>
</comment>
<proteinExistence type="predicted"/>
<feature type="signal peptide" evidence="1">
    <location>
        <begin position="1"/>
        <end position="21"/>
    </location>
</feature>
<dbReference type="GO" id="GO:0019867">
    <property type="term" value="C:outer membrane"/>
    <property type="evidence" value="ECO:0007669"/>
    <property type="project" value="InterPro"/>
</dbReference>
<evidence type="ECO:0000256" key="1">
    <source>
        <dbReference type="SAM" id="SignalP"/>
    </source>
</evidence>
<feature type="chain" id="PRO_5009649421" description="Glycine zipper 2TM domain-containing protein" evidence="1">
    <location>
        <begin position="22"/>
        <end position="157"/>
    </location>
</feature>
<dbReference type="AlphaFoldDB" id="A0A1J8PGE6"/>
<dbReference type="InterPro" id="IPR008816">
    <property type="entry name" value="Gly_zipper_2TM_dom"/>
</dbReference>
<evidence type="ECO:0000313" key="4">
    <source>
        <dbReference type="Proteomes" id="UP000183924"/>
    </source>
</evidence>
<name>A0A1J8PGE6_9COXI</name>
<keyword evidence="1" id="KW-0732">Signal</keyword>
<accession>A0A1J8PGE6</accession>
<reference evidence="3 4" key="1">
    <citation type="submission" date="2016-03" db="EMBL/GenBank/DDBJ databases">
        <title>Comparative genomics of Rickettsiella.</title>
        <authorList>
            <person name="Chandler C."/>
            <person name="Wang Y."/>
        </authorList>
    </citation>
    <scope>NUCLEOTIDE SEQUENCE [LARGE SCALE GENOMIC DNA]</scope>
    <source>
        <strain evidence="3 4">RCFS May 2013</strain>
    </source>
</reference>
<keyword evidence="4" id="KW-1185">Reference proteome</keyword>
<dbReference type="Pfam" id="PF05433">
    <property type="entry name" value="Rick_17kDa_Anti"/>
    <property type="match status" value="1"/>
</dbReference>
<evidence type="ECO:0000313" key="3">
    <source>
        <dbReference type="EMBL" id="OIZ94141.1"/>
    </source>
</evidence>
<dbReference type="PROSITE" id="PS51257">
    <property type="entry name" value="PROKAR_LIPOPROTEIN"/>
    <property type="match status" value="1"/>
</dbReference>
<dbReference type="Proteomes" id="UP000183924">
    <property type="component" value="Unassembled WGS sequence"/>
</dbReference>
<evidence type="ECO:0000259" key="2">
    <source>
        <dbReference type="Pfam" id="PF05433"/>
    </source>
</evidence>
<gene>
    <name evidence="3" type="ORF">A1D18_04580</name>
</gene>
<organism evidence="3 4">
    <name type="scientific">Candidatus Rickettsiella isopodorum</name>
    <dbReference type="NCBI Taxonomy" id="1225476"/>
    <lineage>
        <taxon>Bacteria</taxon>
        <taxon>Pseudomonadati</taxon>
        <taxon>Pseudomonadota</taxon>
        <taxon>Gammaproteobacteria</taxon>
        <taxon>Legionellales</taxon>
        <taxon>Coxiellaceae</taxon>
        <taxon>Rickettsiella</taxon>
    </lineage>
</organism>
<dbReference type="OrthoDB" id="5660238at2"/>
<dbReference type="EMBL" id="LUKY01000033">
    <property type="protein sequence ID" value="OIZ94141.1"/>
    <property type="molecule type" value="Genomic_DNA"/>
</dbReference>